<proteinExistence type="predicted"/>
<gene>
    <name evidence="1" type="ORF">IAA81_06400</name>
</gene>
<dbReference type="AlphaFoldDB" id="A0A9D9HQ05"/>
<sequence length="199" mass="22473">MDSNSYSDAKSEFISVLDFILNRCDVRQIDAVEAAVKRRKKNLGAFQGLSTLDPEKLAKDMNKSIQESLEKSIEGMKASLREYAEGLIKKEAPEISPEDMEVLLDNWFPPKGGKRGRKKKIPVEMMETMVLQFVERGWGDCSALKDEDFEAAPGWERKYWNVFPPEIKALIKSRTEGELSDMEFQAALSLLLGSYGKGV</sequence>
<dbReference type="EMBL" id="JADIMM010000079">
    <property type="protein sequence ID" value="MBO8457842.1"/>
    <property type="molecule type" value="Genomic_DNA"/>
</dbReference>
<accession>A0A9D9HQ05</accession>
<dbReference type="Proteomes" id="UP000823638">
    <property type="component" value="Unassembled WGS sequence"/>
</dbReference>
<name>A0A9D9HQ05_9SPIR</name>
<evidence type="ECO:0000313" key="1">
    <source>
        <dbReference type="EMBL" id="MBO8457842.1"/>
    </source>
</evidence>
<organism evidence="1 2">
    <name type="scientific">Candidatus Gallitreponema excrementavium</name>
    <dbReference type="NCBI Taxonomy" id="2840840"/>
    <lineage>
        <taxon>Bacteria</taxon>
        <taxon>Pseudomonadati</taxon>
        <taxon>Spirochaetota</taxon>
        <taxon>Spirochaetia</taxon>
        <taxon>Spirochaetales</taxon>
        <taxon>Candidatus Gallitreponema</taxon>
    </lineage>
</organism>
<comment type="caution">
    <text evidence="1">The sequence shown here is derived from an EMBL/GenBank/DDBJ whole genome shotgun (WGS) entry which is preliminary data.</text>
</comment>
<evidence type="ECO:0000313" key="2">
    <source>
        <dbReference type="Proteomes" id="UP000823638"/>
    </source>
</evidence>
<protein>
    <submittedName>
        <fullName evidence="1">Uncharacterized protein</fullName>
    </submittedName>
</protein>
<reference evidence="1" key="1">
    <citation type="submission" date="2020-10" db="EMBL/GenBank/DDBJ databases">
        <authorList>
            <person name="Gilroy R."/>
        </authorList>
    </citation>
    <scope>NUCLEOTIDE SEQUENCE</scope>
    <source>
        <strain evidence="1">10532</strain>
    </source>
</reference>
<reference evidence="1" key="2">
    <citation type="journal article" date="2021" name="PeerJ">
        <title>Extensive microbial diversity within the chicken gut microbiome revealed by metagenomics and culture.</title>
        <authorList>
            <person name="Gilroy R."/>
            <person name="Ravi A."/>
            <person name="Getino M."/>
            <person name="Pursley I."/>
            <person name="Horton D.L."/>
            <person name="Alikhan N.F."/>
            <person name="Baker D."/>
            <person name="Gharbi K."/>
            <person name="Hall N."/>
            <person name="Watson M."/>
            <person name="Adriaenssens E.M."/>
            <person name="Foster-Nyarko E."/>
            <person name="Jarju S."/>
            <person name="Secka A."/>
            <person name="Antonio M."/>
            <person name="Oren A."/>
            <person name="Chaudhuri R.R."/>
            <person name="La Ragione R."/>
            <person name="Hildebrand F."/>
            <person name="Pallen M.J."/>
        </authorList>
    </citation>
    <scope>NUCLEOTIDE SEQUENCE</scope>
    <source>
        <strain evidence="1">10532</strain>
    </source>
</reference>